<proteinExistence type="predicted"/>
<dbReference type="InterPro" id="IPR012677">
    <property type="entry name" value="Nucleotide-bd_a/b_plait_sf"/>
</dbReference>
<feature type="domain" description="RRM" evidence="3">
    <location>
        <begin position="592"/>
        <end position="675"/>
    </location>
</feature>
<protein>
    <recommendedName>
        <fullName evidence="7">BAH domain-containing protein</fullName>
    </recommendedName>
</protein>
<dbReference type="InterPro" id="IPR043151">
    <property type="entry name" value="BAH_sf"/>
</dbReference>
<evidence type="ECO:0000256" key="2">
    <source>
        <dbReference type="SAM" id="MobiDB-lite"/>
    </source>
</evidence>
<evidence type="ECO:0000313" key="5">
    <source>
        <dbReference type="EMBL" id="PIA49221.1"/>
    </source>
</evidence>
<evidence type="ECO:0000313" key="6">
    <source>
        <dbReference type="Proteomes" id="UP000230069"/>
    </source>
</evidence>
<dbReference type="InterPro" id="IPR001025">
    <property type="entry name" value="BAH_dom"/>
</dbReference>
<feature type="region of interest" description="Disordered" evidence="2">
    <location>
        <begin position="461"/>
        <end position="481"/>
    </location>
</feature>
<dbReference type="Pfam" id="PF01426">
    <property type="entry name" value="BAH"/>
    <property type="match status" value="1"/>
</dbReference>
<feature type="region of interest" description="Disordered" evidence="2">
    <location>
        <begin position="277"/>
        <end position="339"/>
    </location>
</feature>
<dbReference type="EMBL" id="KZ305030">
    <property type="protein sequence ID" value="PIA49221.1"/>
    <property type="molecule type" value="Genomic_DNA"/>
</dbReference>
<dbReference type="GO" id="GO:0003723">
    <property type="term" value="F:RNA binding"/>
    <property type="evidence" value="ECO:0007669"/>
    <property type="project" value="UniProtKB-UniRule"/>
</dbReference>
<dbReference type="Proteomes" id="UP000230069">
    <property type="component" value="Unassembled WGS sequence"/>
</dbReference>
<dbReference type="GO" id="GO:0003682">
    <property type="term" value="F:chromatin binding"/>
    <property type="evidence" value="ECO:0007669"/>
    <property type="project" value="InterPro"/>
</dbReference>
<dbReference type="CDD" id="cd00590">
    <property type="entry name" value="RRM_SF"/>
    <property type="match status" value="1"/>
</dbReference>
<evidence type="ECO:0008006" key="7">
    <source>
        <dbReference type="Google" id="ProtNLM"/>
    </source>
</evidence>
<dbReference type="OrthoDB" id="1896853at2759"/>
<organism evidence="5 6">
    <name type="scientific">Aquilegia coerulea</name>
    <name type="common">Rocky mountain columbine</name>
    <dbReference type="NCBI Taxonomy" id="218851"/>
    <lineage>
        <taxon>Eukaryota</taxon>
        <taxon>Viridiplantae</taxon>
        <taxon>Streptophyta</taxon>
        <taxon>Embryophyta</taxon>
        <taxon>Tracheophyta</taxon>
        <taxon>Spermatophyta</taxon>
        <taxon>Magnoliopsida</taxon>
        <taxon>Ranunculales</taxon>
        <taxon>Ranunculaceae</taxon>
        <taxon>Thalictroideae</taxon>
        <taxon>Aquilegia</taxon>
    </lineage>
</organism>
<keyword evidence="1" id="KW-0694">RNA-binding</keyword>
<dbReference type="InterPro" id="IPR000504">
    <property type="entry name" value="RRM_dom"/>
</dbReference>
<evidence type="ECO:0000259" key="4">
    <source>
        <dbReference type="PROSITE" id="PS51038"/>
    </source>
</evidence>
<feature type="compositionally biased region" description="Polar residues" evidence="2">
    <location>
        <begin position="195"/>
        <end position="209"/>
    </location>
</feature>
<dbReference type="InParanoid" id="A0A2G5E0J2"/>
<evidence type="ECO:0000256" key="1">
    <source>
        <dbReference type="PROSITE-ProRule" id="PRU00176"/>
    </source>
</evidence>
<dbReference type="FunFam" id="2.30.30.490:FF:000017">
    <property type="entry name" value="Bromo-adjacent homology (BAH) domain-containing protein"/>
    <property type="match status" value="1"/>
</dbReference>
<name>A0A2G5E0J2_AQUCA</name>
<dbReference type="InterPro" id="IPR035979">
    <property type="entry name" value="RBD_domain_sf"/>
</dbReference>
<dbReference type="PROSITE" id="PS50102">
    <property type="entry name" value="RRM"/>
    <property type="match status" value="1"/>
</dbReference>
<feature type="region of interest" description="Disordered" evidence="2">
    <location>
        <begin position="360"/>
        <end position="425"/>
    </location>
</feature>
<dbReference type="Pfam" id="PF00076">
    <property type="entry name" value="RRM_1"/>
    <property type="match status" value="1"/>
</dbReference>
<dbReference type="SUPFAM" id="SSF54928">
    <property type="entry name" value="RNA-binding domain, RBD"/>
    <property type="match status" value="1"/>
</dbReference>
<keyword evidence="6" id="KW-1185">Reference proteome</keyword>
<feature type="region of interest" description="Disordered" evidence="2">
    <location>
        <begin position="497"/>
        <end position="516"/>
    </location>
</feature>
<gene>
    <name evidence="5" type="ORF">AQUCO_01300217v1</name>
</gene>
<dbReference type="PANTHER" id="PTHR47073">
    <property type="entry name" value="PROTEIN ANTI-SILENCING 1"/>
    <property type="match status" value="1"/>
</dbReference>
<feature type="domain" description="BAH" evidence="4">
    <location>
        <begin position="41"/>
        <end position="166"/>
    </location>
</feature>
<dbReference type="AlphaFoldDB" id="A0A2G5E0J2"/>
<dbReference type="Gene3D" id="2.30.30.490">
    <property type="match status" value="1"/>
</dbReference>
<feature type="region of interest" description="Disordered" evidence="2">
    <location>
        <begin position="182"/>
        <end position="216"/>
    </location>
</feature>
<dbReference type="Gene3D" id="3.30.70.330">
    <property type="match status" value="1"/>
</dbReference>
<dbReference type="STRING" id="218851.A0A2G5E0J2"/>
<reference evidence="5 6" key="1">
    <citation type="submission" date="2017-09" db="EMBL/GenBank/DDBJ databases">
        <title>WGS assembly of Aquilegia coerulea Goldsmith.</title>
        <authorList>
            <person name="Hodges S."/>
            <person name="Kramer E."/>
            <person name="Nordborg M."/>
            <person name="Tomkins J."/>
            <person name="Borevitz J."/>
            <person name="Derieg N."/>
            <person name="Yan J."/>
            <person name="Mihaltcheva S."/>
            <person name="Hayes R.D."/>
            <person name="Rokhsar D."/>
        </authorList>
    </citation>
    <scope>NUCLEOTIDE SEQUENCE [LARGE SCALE GENOMIC DNA]</scope>
    <source>
        <strain evidence="6">cv. Goldsmith</strain>
    </source>
</reference>
<dbReference type="FunCoup" id="A0A2G5E0J2">
    <property type="interactions" value="1316"/>
</dbReference>
<dbReference type="PROSITE" id="PS51038">
    <property type="entry name" value="BAH"/>
    <property type="match status" value="1"/>
</dbReference>
<accession>A0A2G5E0J2</accession>
<feature type="compositionally biased region" description="Basic and acidic residues" evidence="2">
    <location>
        <begin position="328"/>
        <end position="338"/>
    </location>
</feature>
<sequence length="753" mass="82629">MSQNVEASVGEEPDFTWGIKRGMGGKKKEVQFYESFTYDGIEYFLYDNVYLYNEGEPEPYIGKLVKIWEQPQQKRKVKVLWFFRPAELLNWLGDVSTLENELFLATGDGRGLANINPLESVAGKCHVACTSKDSRNPQLSPKEVEVADYIFYRTFNVENFTISDKIDDKIAGVEVKKLLNKSGVPESSAAKHNPKNSQNGNAMTSNEGSQLCPKLNSPGPSVNITTDAISGHSAQKDDKELKVSFVKQKTLPGANHVTDLGAKTKETAVSAVIKDHVSSHEETLPRPTADFCKDEVKTSSTSISKVEDKKLKSSNDVGLLDGRPSKKARLDSTVKLPEESISSPSLAINKDKNGDSLVKLLEQPSSSPPLAVNKNKIGNSPVKLPGEPSSSSLAITKEKNGNSPVMLPEEPSNSPSLAVNKDKNGNSLLKKQTVKADPVKLPEDLSSSSLAIKKEKNGNSLVMLPEKPSSSTSLAVNKDKNGNSLLKKQTVKADEGDVLHASGTAGGASEDKTKSKYVQRLKKGSHEKVAKKTSNLSNGTLHKTTAVQSPEKNIISEGQLLEVTRRPDADRSKWFAGLPWEDRMEAAHKQGSLVLLENLDPTYSSSEIQDIVWSGFREICTAKIVPHTSFSSPHSGQAFVIFKSRDAADTAVTKLEEGCLMLPNGRPLVASWGSPPSSEKPSNYAGHLFIENFKVQQQREAISTSHCSQPNTIEYDMAMEWCLIQTRCERMWKELYKQHGDELKKMKATLKSK</sequence>
<dbReference type="PANTHER" id="PTHR47073:SF2">
    <property type="entry name" value="PROTEIN ANTI-SILENCING 1"/>
    <property type="match status" value="1"/>
</dbReference>
<evidence type="ECO:0000259" key="3">
    <source>
        <dbReference type="PROSITE" id="PS50102"/>
    </source>
</evidence>